<feature type="compositionally biased region" description="Low complexity" evidence="1">
    <location>
        <begin position="73"/>
        <end position="82"/>
    </location>
</feature>
<sequence length="111" mass="11696">MVFELDPELLDEPDEDAVELDSELDEVWSVICVALTGGGTDEVVPSVATCSSRTGTGLSVRLLVAPTANKAAAAAPRNAPTTIRNGAPRRSSTRYTYRVTPIGSSQTGLFD</sequence>
<gene>
    <name evidence="2" type="ORF">LWC34_19510</name>
</gene>
<dbReference type="RefSeq" id="WP_233726608.1">
    <property type="nucleotide sequence ID" value="NZ_JAJVCN010000002.1"/>
</dbReference>
<keyword evidence="3" id="KW-1185">Reference proteome</keyword>
<dbReference type="Proteomes" id="UP001521150">
    <property type="component" value="Unassembled WGS sequence"/>
</dbReference>
<feature type="compositionally biased region" description="Low complexity" evidence="1">
    <location>
        <begin position="89"/>
        <end position="98"/>
    </location>
</feature>
<dbReference type="EMBL" id="JAJVCN010000002">
    <property type="protein sequence ID" value="MCE7004997.1"/>
    <property type="molecule type" value="Genomic_DNA"/>
</dbReference>
<reference evidence="2 3" key="1">
    <citation type="submission" date="2021-12" db="EMBL/GenBank/DDBJ databases">
        <title>Genome sequence of Kibdelosporangium philippinense ATCC 49844.</title>
        <authorList>
            <person name="Fedorov E.A."/>
            <person name="Omeragic M."/>
            <person name="Shalygina K.F."/>
            <person name="Maclea K.S."/>
        </authorList>
    </citation>
    <scope>NUCLEOTIDE SEQUENCE [LARGE SCALE GENOMIC DNA]</scope>
    <source>
        <strain evidence="2 3">ATCC 49844</strain>
    </source>
</reference>
<name>A0ABS8ZBX4_9PSEU</name>
<comment type="caution">
    <text evidence="2">The sequence shown here is derived from an EMBL/GenBank/DDBJ whole genome shotgun (WGS) entry which is preliminary data.</text>
</comment>
<evidence type="ECO:0000313" key="2">
    <source>
        <dbReference type="EMBL" id="MCE7004997.1"/>
    </source>
</evidence>
<organism evidence="2 3">
    <name type="scientific">Kibdelosporangium philippinense</name>
    <dbReference type="NCBI Taxonomy" id="211113"/>
    <lineage>
        <taxon>Bacteria</taxon>
        <taxon>Bacillati</taxon>
        <taxon>Actinomycetota</taxon>
        <taxon>Actinomycetes</taxon>
        <taxon>Pseudonocardiales</taxon>
        <taxon>Pseudonocardiaceae</taxon>
        <taxon>Kibdelosporangium</taxon>
    </lineage>
</organism>
<accession>A0ABS8ZBX4</accession>
<feature type="region of interest" description="Disordered" evidence="1">
    <location>
        <begin position="73"/>
        <end position="98"/>
    </location>
</feature>
<evidence type="ECO:0000313" key="3">
    <source>
        <dbReference type="Proteomes" id="UP001521150"/>
    </source>
</evidence>
<proteinExistence type="predicted"/>
<evidence type="ECO:0000256" key="1">
    <source>
        <dbReference type="SAM" id="MobiDB-lite"/>
    </source>
</evidence>
<protein>
    <submittedName>
        <fullName evidence="2">Uncharacterized protein</fullName>
    </submittedName>
</protein>